<dbReference type="AlphaFoldDB" id="A0A0F9RQ31"/>
<comment type="caution">
    <text evidence="2">The sequence shown here is derived from an EMBL/GenBank/DDBJ whole genome shotgun (WGS) entry which is preliminary data.</text>
</comment>
<dbReference type="Pfam" id="PF13274">
    <property type="entry name" value="SocA_Panacea"/>
    <property type="match status" value="1"/>
</dbReference>
<evidence type="ECO:0000313" key="2">
    <source>
        <dbReference type="EMBL" id="KKN27091.1"/>
    </source>
</evidence>
<accession>A0A0F9RQ31</accession>
<evidence type="ECO:0000259" key="1">
    <source>
        <dbReference type="Pfam" id="PF13274"/>
    </source>
</evidence>
<gene>
    <name evidence="2" type="ORF">LCGC14_0868140</name>
</gene>
<protein>
    <recommendedName>
        <fullName evidence="1">Antitoxin SocA-like Panacea domain-containing protein</fullName>
    </recommendedName>
</protein>
<organism evidence="2">
    <name type="scientific">marine sediment metagenome</name>
    <dbReference type="NCBI Taxonomy" id="412755"/>
    <lineage>
        <taxon>unclassified sequences</taxon>
        <taxon>metagenomes</taxon>
        <taxon>ecological metagenomes</taxon>
    </lineage>
</organism>
<proteinExistence type="predicted"/>
<dbReference type="InterPro" id="IPR025272">
    <property type="entry name" value="SocA_Panacea"/>
</dbReference>
<feature type="domain" description="Antitoxin SocA-like Panacea" evidence="1">
    <location>
        <begin position="46"/>
        <end position="155"/>
    </location>
</feature>
<reference evidence="2" key="1">
    <citation type="journal article" date="2015" name="Nature">
        <title>Complex archaea that bridge the gap between prokaryotes and eukaryotes.</title>
        <authorList>
            <person name="Spang A."/>
            <person name="Saw J.H."/>
            <person name="Jorgensen S.L."/>
            <person name="Zaremba-Niedzwiedzka K."/>
            <person name="Martijn J."/>
            <person name="Lind A.E."/>
            <person name="van Eijk R."/>
            <person name="Schleper C."/>
            <person name="Guy L."/>
            <person name="Ettema T.J."/>
        </authorList>
    </citation>
    <scope>NUCLEOTIDE SEQUENCE</scope>
</reference>
<dbReference type="EMBL" id="LAZR01002668">
    <property type="protein sequence ID" value="KKN27091.1"/>
    <property type="molecule type" value="Genomic_DNA"/>
</dbReference>
<name>A0A0F9RQ31_9ZZZZ</name>
<sequence length="195" mass="22667">MKFLKFFSQRRCPMVVRYRINYAKAIETVLWLVGQKPNLDIYHIGKAIFYAEKCHLNKYARPIIGDSYQKGSFGPCPSTIRDIIHQKSKWLSPDELQQATDALEIINTPYPTPIPKRPPELDAFSGTDIECLKEALDFVGEMSFNQLKEMSHEEESFLNAIEDDNLDYELLIDENNPIKNEVINEMRETNRYVCV</sequence>